<proteinExistence type="predicted"/>
<dbReference type="STRING" id="1214101.BN159_3873"/>
<dbReference type="eggNOG" id="ENOG5031MQR">
    <property type="taxonomic scope" value="Bacteria"/>
</dbReference>
<feature type="transmembrane region" description="Helical" evidence="1">
    <location>
        <begin position="44"/>
        <end position="64"/>
    </location>
</feature>
<keyword evidence="1" id="KW-0812">Transmembrane</keyword>
<name>K4R544_STRDJ</name>
<evidence type="ECO:0008006" key="4">
    <source>
        <dbReference type="Google" id="ProtNLM"/>
    </source>
</evidence>
<dbReference type="KEGG" id="sdv:BN159_3873"/>
<keyword evidence="1" id="KW-1133">Transmembrane helix</keyword>
<keyword evidence="1" id="KW-0472">Membrane</keyword>
<dbReference type="EMBL" id="HE971709">
    <property type="protein sequence ID" value="CCK28252.1"/>
    <property type="molecule type" value="Genomic_DNA"/>
</dbReference>
<accession>K4R544</accession>
<dbReference type="Proteomes" id="UP000008043">
    <property type="component" value="Chromosome"/>
</dbReference>
<evidence type="ECO:0000313" key="2">
    <source>
        <dbReference type="EMBL" id="CCK28252.1"/>
    </source>
</evidence>
<evidence type="ECO:0000256" key="1">
    <source>
        <dbReference type="SAM" id="Phobius"/>
    </source>
</evidence>
<gene>
    <name evidence="2" type="ORF">BN159_3873</name>
</gene>
<evidence type="ECO:0000313" key="3">
    <source>
        <dbReference type="Proteomes" id="UP000008043"/>
    </source>
</evidence>
<reference evidence="2 3" key="1">
    <citation type="journal article" date="2012" name="J. Bacteriol.">
        <title>Genome sequence of the bacterium Streptomyces davawensis JCM 4913 and heterologous production of the unique antibiotic roseoflavin.</title>
        <authorList>
            <person name="Jankowitsch F."/>
            <person name="Schwarz J."/>
            <person name="Ruckert C."/>
            <person name="Gust B."/>
            <person name="Szczepanowski R."/>
            <person name="Blom J."/>
            <person name="Pelzer S."/>
            <person name="Kalinowski J."/>
            <person name="Mack M."/>
        </authorList>
    </citation>
    <scope>NUCLEOTIDE SEQUENCE [LARGE SCALE GENOMIC DNA]</scope>
    <source>
        <strain evidence="3">DSM 101723 / JCM 4913 / KCC S-0913 / 768</strain>
    </source>
</reference>
<feature type="transmembrane region" description="Helical" evidence="1">
    <location>
        <begin position="151"/>
        <end position="172"/>
    </location>
</feature>
<keyword evidence="3" id="KW-1185">Reference proteome</keyword>
<protein>
    <recommendedName>
        <fullName evidence="4">DUF3592 domain-containing protein</fullName>
    </recommendedName>
</protein>
<sequence length="194" mass="21729">MAKKQRKRNREREYVIPPHIEEHRQRSARMRGWKPHPPLPQRRVVLGGFGLFLICAGFSLALWLPAHFLAQDLRSQGVTAAARVIGVDDNPAHVKVRFVQGPKSGTEVDLWDYAGMYPDVNVGDPMLVTYDPKDPQRSLARNWVSNPPANLPAYGTSALALLALGLTVIVIVRRRKILRMREAPTPEAVSLTKS</sequence>
<dbReference type="AlphaFoldDB" id="K4R544"/>
<dbReference type="HOGENOM" id="CLU_1401736_0_0_11"/>
<dbReference type="RefSeq" id="WP_015658607.1">
    <property type="nucleotide sequence ID" value="NC_020504.1"/>
</dbReference>
<organism evidence="2 3">
    <name type="scientific">Streptomyces davaonensis (strain DSM 101723 / JCM 4913 / KCC S-0913 / 768)</name>
    <dbReference type="NCBI Taxonomy" id="1214101"/>
    <lineage>
        <taxon>Bacteria</taxon>
        <taxon>Bacillati</taxon>
        <taxon>Actinomycetota</taxon>
        <taxon>Actinomycetes</taxon>
        <taxon>Kitasatosporales</taxon>
        <taxon>Streptomycetaceae</taxon>
        <taxon>Streptomyces</taxon>
    </lineage>
</organism>
<dbReference type="OrthoDB" id="4248460at2"/>